<dbReference type="InterPro" id="IPR041698">
    <property type="entry name" value="Methyltransf_25"/>
</dbReference>
<feature type="domain" description="Methyltransferase" evidence="1">
    <location>
        <begin position="52"/>
        <end position="144"/>
    </location>
</feature>
<sequence length="239" mass="25367">MSVTERYRSAWEGYWGGVPEAPGEVIWDSDPALAAEPHLTLLLPYADPALPVVDLGCGNGTRTRHLAGHFPRAVGVDLSRAAVERARRADPEGLAEYEQLDLVDAAAVRSLHERLGDCNVYMRAVIHQSDAADRGPVAAAVARLAGERGRAFVVELKPAAATVLAELAQAPGGPPEGLRRVLEHGLRPAEAADGEVAGLLTGAGLKILAEGDTELTMTACHPDGRRVRLPARWFVATGR</sequence>
<dbReference type="Proteomes" id="UP001500886">
    <property type="component" value="Unassembled WGS sequence"/>
</dbReference>
<accession>A0ABN3UAJ6</accession>
<proteinExistence type="predicted"/>
<organism evidence="2 3">
    <name type="scientific">Streptomyces luteosporeus</name>
    <dbReference type="NCBI Taxonomy" id="173856"/>
    <lineage>
        <taxon>Bacteria</taxon>
        <taxon>Bacillati</taxon>
        <taxon>Actinomycetota</taxon>
        <taxon>Actinomycetes</taxon>
        <taxon>Kitasatosporales</taxon>
        <taxon>Streptomycetaceae</taxon>
        <taxon>Streptomyces</taxon>
    </lineage>
</organism>
<evidence type="ECO:0000313" key="3">
    <source>
        <dbReference type="Proteomes" id="UP001500886"/>
    </source>
</evidence>
<reference evidence="2 3" key="1">
    <citation type="journal article" date="2019" name="Int. J. Syst. Evol. Microbiol.">
        <title>The Global Catalogue of Microorganisms (GCM) 10K type strain sequencing project: providing services to taxonomists for standard genome sequencing and annotation.</title>
        <authorList>
            <consortium name="The Broad Institute Genomics Platform"/>
            <consortium name="The Broad Institute Genome Sequencing Center for Infectious Disease"/>
            <person name="Wu L."/>
            <person name="Ma J."/>
        </authorList>
    </citation>
    <scope>NUCLEOTIDE SEQUENCE [LARGE SCALE GENOMIC DNA]</scope>
    <source>
        <strain evidence="2 3">JCM 4542</strain>
    </source>
</reference>
<dbReference type="RefSeq" id="WP_344439684.1">
    <property type="nucleotide sequence ID" value="NZ_BAAASL010000031.1"/>
</dbReference>
<gene>
    <name evidence="2" type="ORF">GCM10010315_58030</name>
</gene>
<protein>
    <submittedName>
        <fullName evidence="2">Class I SAM-dependent methyltransferase</fullName>
    </submittedName>
</protein>
<keyword evidence="2" id="KW-0489">Methyltransferase</keyword>
<dbReference type="Pfam" id="PF13649">
    <property type="entry name" value="Methyltransf_25"/>
    <property type="match status" value="1"/>
</dbReference>
<keyword evidence="3" id="KW-1185">Reference proteome</keyword>
<comment type="caution">
    <text evidence="2">The sequence shown here is derived from an EMBL/GenBank/DDBJ whole genome shotgun (WGS) entry which is preliminary data.</text>
</comment>
<dbReference type="SUPFAM" id="SSF53335">
    <property type="entry name" value="S-adenosyl-L-methionine-dependent methyltransferases"/>
    <property type="match status" value="1"/>
</dbReference>
<dbReference type="Gene3D" id="3.40.50.150">
    <property type="entry name" value="Vaccinia Virus protein VP39"/>
    <property type="match status" value="1"/>
</dbReference>
<dbReference type="GO" id="GO:0032259">
    <property type="term" value="P:methylation"/>
    <property type="evidence" value="ECO:0007669"/>
    <property type="project" value="UniProtKB-KW"/>
</dbReference>
<dbReference type="GO" id="GO:0008168">
    <property type="term" value="F:methyltransferase activity"/>
    <property type="evidence" value="ECO:0007669"/>
    <property type="project" value="UniProtKB-KW"/>
</dbReference>
<name>A0ABN3UAJ6_9ACTN</name>
<evidence type="ECO:0000313" key="2">
    <source>
        <dbReference type="EMBL" id="GAA2725574.1"/>
    </source>
</evidence>
<evidence type="ECO:0000259" key="1">
    <source>
        <dbReference type="Pfam" id="PF13649"/>
    </source>
</evidence>
<dbReference type="EMBL" id="BAAASL010000031">
    <property type="protein sequence ID" value="GAA2725574.1"/>
    <property type="molecule type" value="Genomic_DNA"/>
</dbReference>
<dbReference type="InterPro" id="IPR029063">
    <property type="entry name" value="SAM-dependent_MTases_sf"/>
</dbReference>
<keyword evidence="2" id="KW-0808">Transferase</keyword>